<proteinExistence type="predicted"/>
<reference evidence="2 3" key="1">
    <citation type="submission" date="2019-06" db="EMBL/GenBank/DDBJ databases">
        <title>Genome Sequence of the Brown Rot Fungal Pathogen Monilinia fructicola.</title>
        <authorList>
            <person name="De Miccolis Angelini R.M."/>
            <person name="Landi L."/>
            <person name="Abate D."/>
            <person name="Pollastro S."/>
            <person name="Romanazzi G."/>
            <person name="Faretra F."/>
        </authorList>
    </citation>
    <scope>NUCLEOTIDE SEQUENCE [LARGE SCALE GENOMIC DNA]</scope>
    <source>
        <strain evidence="2 3">Mfrc123</strain>
    </source>
</reference>
<dbReference type="VEuPathDB" id="FungiDB:MFRU_059g00380"/>
<feature type="region of interest" description="Disordered" evidence="1">
    <location>
        <begin position="257"/>
        <end position="281"/>
    </location>
</feature>
<dbReference type="EMBL" id="VICG01000002">
    <property type="protein sequence ID" value="KAA8575835.1"/>
    <property type="molecule type" value="Genomic_DNA"/>
</dbReference>
<evidence type="ECO:0000256" key="1">
    <source>
        <dbReference type="SAM" id="MobiDB-lite"/>
    </source>
</evidence>
<comment type="caution">
    <text evidence="2">The sequence shown here is derived from an EMBL/GenBank/DDBJ whole genome shotgun (WGS) entry which is preliminary data.</text>
</comment>
<evidence type="ECO:0000313" key="3">
    <source>
        <dbReference type="Proteomes" id="UP000322873"/>
    </source>
</evidence>
<name>A0A5M9KAA3_MONFR</name>
<dbReference type="Proteomes" id="UP000322873">
    <property type="component" value="Unassembled WGS sequence"/>
</dbReference>
<accession>A0A5M9KAA3</accession>
<dbReference type="OrthoDB" id="3522956at2759"/>
<gene>
    <name evidence="2" type="ORF">EYC84_004924</name>
</gene>
<keyword evidence="3" id="KW-1185">Reference proteome</keyword>
<sequence length="418" mass="48052">MNNIIPKKALAVARDLGTKGDQRSSKLITIQSSFSRTGKEKISSMKASEETVFEKLPLIRSLFELNRKGTFKKNNNQILYDSKYTNTEKPAIKTVPGRTLYVQDLIQSKFTQYREGYDEISKWNLKTLWTLMNCLVRFLDGKPLHPDSRVGRSEKFWQKEWECIEVLATYFGNTEIKDQAMRSALILYMRQVPAIMPAHSRRRLDKGEETIIRPNIPEMQTVKNSYIHGLATEYNILSPPKPKRKSYSTPIIQQLKKTKLTPPETKRTTQSTPSLQNSPPIPSHAYIQLNESYPGFLHVNIKTALKGSSLVGQLLQDLYSGTFATEELSKFVGKDRDGKPTLLWDEVLKHFSKPGSTAEGMLSWSEDERWVPLVMFIERCQVKRALWEVWDEWDLELARCFDAFVKASFCASEVRNGK</sequence>
<organism evidence="2 3">
    <name type="scientific">Monilinia fructicola</name>
    <name type="common">Brown rot fungus</name>
    <name type="synonym">Ciboria fructicola</name>
    <dbReference type="NCBI Taxonomy" id="38448"/>
    <lineage>
        <taxon>Eukaryota</taxon>
        <taxon>Fungi</taxon>
        <taxon>Dikarya</taxon>
        <taxon>Ascomycota</taxon>
        <taxon>Pezizomycotina</taxon>
        <taxon>Leotiomycetes</taxon>
        <taxon>Helotiales</taxon>
        <taxon>Sclerotiniaceae</taxon>
        <taxon>Monilinia</taxon>
    </lineage>
</organism>
<dbReference type="AlphaFoldDB" id="A0A5M9KAA3"/>
<protein>
    <submittedName>
        <fullName evidence="2">Uncharacterized protein</fullName>
    </submittedName>
</protein>
<evidence type="ECO:0000313" key="2">
    <source>
        <dbReference type="EMBL" id="KAA8575835.1"/>
    </source>
</evidence>